<evidence type="ECO:0000313" key="7">
    <source>
        <dbReference type="Proteomes" id="UP000306584"/>
    </source>
</evidence>
<dbReference type="PANTHER" id="PTHR44169:SF6">
    <property type="entry name" value="NADPH-DEPENDENT 1-ACYLDIHYDROXYACETONE PHOSPHATE REDUCTASE"/>
    <property type="match status" value="1"/>
</dbReference>
<dbReference type="PROSITE" id="PS00061">
    <property type="entry name" value="ADH_SHORT"/>
    <property type="match status" value="1"/>
</dbReference>
<sequence length="371" mass="38641">ALSGITDTVGKTGKGLTDTVGNTVQGAGKGASDTVNSATKGVSDSTKGLGDTAKGATGGATGGSGGAAAGGDPNHLGLEGGIGAALAQRFQRSSEYLVFVTARNVSKIDPDLAEASNVHSIALDVTSTLQLQAAVTEVAALTGGKLDILINNAGINYTTPILDTDMERAEEVFKTNVWGPVLLIQSFAPLLIEAAGMVVNISSIAGELNTPYMGKQNPFTLTWFNKVDTRTGIYSASKAALTLISETLRLEVEPLGVKVLTVFAGNVKTQFWSGEKEVTLPEASKYAAISETINEAAGGKFGGDKQSSADRFSDQLFAAIVRGRGGAVWQGALAGSVRWVSKFAPSWLLDRTKHFPVVEDLISFEEQRLES</sequence>
<evidence type="ECO:0008006" key="8">
    <source>
        <dbReference type="Google" id="ProtNLM"/>
    </source>
</evidence>
<dbReference type="Gene3D" id="3.40.50.720">
    <property type="entry name" value="NAD(P)-binding Rossmann-like Domain"/>
    <property type="match status" value="1"/>
</dbReference>
<dbReference type="GO" id="GO:0004806">
    <property type="term" value="F:triacylglycerol lipase activity"/>
    <property type="evidence" value="ECO:0007669"/>
    <property type="project" value="TreeGrafter"/>
</dbReference>
<evidence type="ECO:0000313" key="6">
    <source>
        <dbReference type="EMBL" id="THY26008.1"/>
    </source>
</evidence>
<evidence type="ECO:0000256" key="5">
    <source>
        <dbReference type="SAM" id="MobiDB-lite"/>
    </source>
</evidence>
<comment type="similarity">
    <text evidence="1 4">Belongs to the short-chain dehydrogenases/reductases (SDR) family.</text>
</comment>
<dbReference type="GO" id="GO:0019433">
    <property type="term" value="P:triglyceride catabolic process"/>
    <property type="evidence" value="ECO:0007669"/>
    <property type="project" value="TreeGrafter"/>
</dbReference>
<dbReference type="InterPro" id="IPR036291">
    <property type="entry name" value="NAD(P)-bd_dom_sf"/>
</dbReference>
<feature type="compositionally biased region" description="Low complexity" evidence="5">
    <location>
        <begin position="46"/>
        <end position="55"/>
    </location>
</feature>
<feature type="compositionally biased region" description="Gly residues" evidence="5">
    <location>
        <begin position="56"/>
        <end position="69"/>
    </location>
</feature>
<evidence type="ECO:0000256" key="3">
    <source>
        <dbReference type="ARBA" id="ARBA00023002"/>
    </source>
</evidence>
<dbReference type="PANTHER" id="PTHR44169">
    <property type="entry name" value="NADPH-DEPENDENT 1-ACYLDIHYDROXYACETONE PHOSPHATE REDUCTASE"/>
    <property type="match status" value="1"/>
</dbReference>
<dbReference type="GO" id="GO:0005811">
    <property type="term" value="C:lipid droplet"/>
    <property type="evidence" value="ECO:0007669"/>
    <property type="project" value="TreeGrafter"/>
</dbReference>
<proteinExistence type="inferred from homology"/>
<dbReference type="InterPro" id="IPR020904">
    <property type="entry name" value="Sc_DH/Rdtase_CS"/>
</dbReference>
<dbReference type="GO" id="GO:0000140">
    <property type="term" value="F:acylglycerone-phosphate reductase (NADP+) activity"/>
    <property type="evidence" value="ECO:0007669"/>
    <property type="project" value="TreeGrafter"/>
</dbReference>
<name>A0A4S9LAD1_AURPU</name>
<dbReference type="SUPFAM" id="SSF51735">
    <property type="entry name" value="NAD(P)-binding Rossmann-fold domains"/>
    <property type="match status" value="1"/>
</dbReference>
<evidence type="ECO:0000256" key="1">
    <source>
        <dbReference type="ARBA" id="ARBA00006484"/>
    </source>
</evidence>
<feature type="region of interest" description="Disordered" evidence="5">
    <location>
        <begin position="1"/>
        <end position="72"/>
    </location>
</feature>
<keyword evidence="2" id="KW-0521">NADP</keyword>
<protein>
    <recommendedName>
        <fullName evidence="8">NAD(P)-binding protein</fullName>
    </recommendedName>
</protein>
<dbReference type="PRINTS" id="PR00080">
    <property type="entry name" value="SDRFAMILY"/>
</dbReference>
<reference evidence="6 7" key="1">
    <citation type="submission" date="2018-10" db="EMBL/GenBank/DDBJ databases">
        <title>Fifty Aureobasidium pullulans genomes reveal a recombining polyextremotolerant generalist.</title>
        <authorList>
            <person name="Gostincar C."/>
            <person name="Turk M."/>
            <person name="Zajc J."/>
            <person name="Gunde-Cimerman N."/>
        </authorList>
    </citation>
    <scope>NUCLEOTIDE SEQUENCE [LARGE SCALE GENOMIC DNA]</scope>
    <source>
        <strain evidence="6 7">EXF-6604</strain>
    </source>
</reference>
<dbReference type="Proteomes" id="UP000306584">
    <property type="component" value="Unassembled WGS sequence"/>
</dbReference>
<dbReference type="GO" id="GO:0005783">
    <property type="term" value="C:endoplasmic reticulum"/>
    <property type="evidence" value="ECO:0007669"/>
    <property type="project" value="TreeGrafter"/>
</dbReference>
<gene>
    <name evidence="6" type="ORF">D6D01_04650</name>
</gene>
<feature type="compositionally biased region" description="Polar residues" evidence="5">
    <location>
        <begin position="33"/>
        <end position="45"/>
    </location>
</feature>
<dbReference type="Pfam" id="PF00106">
    <property type="entry name" value="adh_short"/>
    <property type="match status" value="2"/>
</dbReference>
<dbReference type="EMBL" id="QZBD01000158">
    <property type="protein sequence ID" value="THY26008.1"/>
    <property type="molecule type" value="Genomic_DNA"/>
</dbReference>
<dbReference type="PRINTS" id="PR00081">
    <property type="entry name" value="GDHRDH"/>
</dbReference>
<evidence type="ECO:0000256" key="4">
    <source>
        <dbReference type="RuleBase" id="RU000363"/>
    </source>
</evidence>
<keyword evidence="3" id="KW-0560">Oxidoreductase</keyword>
<feature type="non-terminal residue" evidence="6">
    <location>
        <position position="1"/>
    </location>
</feature>
<evidence type="ECO:0000256" key="2">
    <source>
        <dbReference type="ARBA" id="ARBA00022857"/>
    </source>
</evidence>
<dbReference type="InterPro" id="IPR002347">
    <property type="entry name" value="SDR_fam"/>
</dbReference>
<organism evidence="6 7">
    <name type="scientific">Aureobasidium pullulans</name>
    <name type="common">Black yeast</name>
    <name type="synonym">Pullularia pullulans</name>
    <dbReference type="NCBI Taxonomy" id="5580"/>
    <lineage>
        <taxon>Eukaryota</taxon>
        <taxon>Fungi</taxon>
        <taxon>Dikarya</taxon>
        <taxon>Ascomycota</taxon>
        <taxon>Pezizomycotina</taxon>
        <taxon>Dothideomycetes</taxon>
        <taxon>Dothideomycetidae</taxon>
        <taxon>Dothideales</taxon>
        <taxon>Saccotheciaceae</taxon>
        <taxon>Aureobasidium</taxon>
    </lineage>
</organism>
<dbReference type="AlphaFoldDB" id="A0A4S9LAD1"/>
<comment type="caution">
    <text evidence="6">The sequence shown here is derived from an EMBL/GenBank/DDBJ whole genome shotgun (WGS) entry which is preliminary data.</text>
</comment>
<accession>A0A4S9LAD1</accession>
<dbReference type="GO" id="GO:0006654">
    <property type="term" value="P:phosphatidic acid biosynthetic process"/>
    <property type="evidence" value="ECO:0007669"/>
    <property type="project" value="TreeGrafter"/>
</dbReference>